<feature type="compositionally biased region" description="Polar residues" evidence="2">
    <location>
        <begin position="170"/>
        <end position="182"/>
    </location>
</feature>
<dbReference type="InterPro" id="IPR001849">
    <property type="entry name" value="PH_domain"/>
</dbReference>
<organism evidence="4 5">
    <name type="scientific">Cymbomonas tetramitiformis</name>
    <dbReference type="NCBI Taxonomy" id="36881"/>
    <lineage>
        <taxon>Eukaryota</taxon>
        <taxon>Viridiplantae</taxon>
        <taxon>Chlorophyta</taxon>
        <taxon>Pyramimonadophyceae</taxon>
        <taxon>Pyramimonadales</taxon>
        <taxon>Pyramimonadaceae</taxon>
        <taxon>Cymbomonas</taxon>
    </lineage>
</organism>
<feature type="region of interest" description="Disordered" evidence="2">
    <location>
        <begin position="165"/>
        <end position="239"/>
    </location>
</feature>
<feature type="domain" description="PH" evidence="3">
    <location>
        <begin position="58"/>
        <end position="161"/>
    </location>
</feature>
<keyword evidence="1" id="KW-0175">Coiled coil</keyword>
<dbReference type="EMBL" id="LGRX02006934">
    <property type="protein sequence ID" value="KAK3275908.1"/>
    <property type="molecule type" value="Genomic_DNA"/>
</dbReference>
<dbReference type="Gene3D" id="2.30.29.30">
    <property type="entry name" value="Pleckstrin-homology domain (PH domain)/Phosphotyrosine-binding domain (PTB)"/>
    <property type="match status" value="1"/>
</dbReference>
<comment type="caution">
    <text evidence="4">The sequence shown here is derived from an EMBL/GenBank/DDBJ whole genome shotgun (WGS) entry which is preliminary data.</text>
</comment>
<dbReference type="InterPro" id="IPR051707">
    <property type="entry name" value="PI-Interact_SigTrans_Reg"/>
</dbReference>
<keyword evidence="5" id="KW-1185">Reference proteome</keyword>
<protein>
    <recommendedName>
        <fullName evidence="3">PH domain-containing protein</fullName>
    </recommendedName>
</protein>
<sequence>MNYDNAHLDSFEQGPGVNRTRRLRSLTLPTKESEITETILNNHQVAHSRGDAVDPFKVDDLEGYLYKQGSGSFYKGWNRRYFYLSRTAMLYTKYASSPDKSGGSIPFASISSVSPTKNIIGGKKFVDCGFAVKCSYRTYHLVADAPKLRAKWIQAIESSLEKFKPFAGRDNTTPRTEGSNISPGYMRGMDHISTPRDTGRQRTETEWDYWSGSMEDNGEALGESASLAGGEKPNNEPKSDAIDMAILPWFQHTEEDDEELPAENAAEGPPRRAPSTGSLDTELATPGQSVDAGCASEPVAADGDLGRQRAEASSRWAKMMWRVATRLAVAQKRQWKQLAGTEQVWSEAVRMAVWLEEAKEMCTVSRNSEVEHQLEIEALKATLTEVNEANAKLQAELHEMKAVVAQQNALLYPNNEIDSGAETPQLPFDPVLGPGDFHLQQAMLWHARMAQEEHGRRMIADREVIGLKRELATVRGTLLAKHPLDTQERRLRLPVFHKQISSSRQLGEVIVGSMDTVDDVKKIIIDELPVQGDFLLAVDGTIFVESQGRLMMRDLLIARGGHVLVVYTLDE</sequence>
<dbReference type="PANTHER" id="PTHR14336:SF15">
    <property type="entry name" value="DUAL ADAPTER FOR PHOSPHOTYROSINE AND 3-PHOSPHOTYROSINE AND 3-PHOSPHOINOSITIDE"/>
    <property type="match status" value="1"/>
</dbReference>
<name>A0AAE0GD90_9CHLO</name>
<dbReference type="Pfam" id="PF00169">
    <property type="entry name" value="PH"/>
    <property type="match status" value="1"/>
</dbReference>
<dbReference type="InterPro" id="IPR011993">
    <property type="entry name" value="PH-like_dom_sf"/>
</dbReference>
<evidence type="ECO:0000256" key="1">
    <source>
        <dbReference type="SAM" id="Coils"/>
    </source>
</evidence>
<dbReference type="Proteomes" id="UP001190700">
    <property type="component" value="Unassembled WGS sequence"/>
</dbReference>
<proteinExistence type="predicted"/>
<gene>
    <name evidence="4" type="ORF">CYMTET_15990</name>
</gene>
<dbReference type="AlphaFoldDB" id="A0AAE0GD90"/>
<evidence type="ECO:0000259" key="3">
    <source>
        <dbReference type="PROSITE" id="PS50003"/>
    </source>
</evidence>
<dbReference type="SMART" id="SM00233">
    <property type="entry name" value="PH"/>
    <property type="match status" value="1"/>
</dbReference>
<evidence type="ECO:0000313" key="5">
    <source>
        <dbReference type="Proteomes" id="UP001190700"/>
    </source>
</evidence>
<dbReference type="PANTHER" id="PTHR14336">
    <property type="entry name" value="TANDEM PH DOMAIN CONTAINING PROTEIN"/>
    <property type="match status" value="1"/>
</dbReference>
<accession>A0AAE0GD90</accession>
<feature type="compositionally biased region" description="Basic and acidic residues" evidence="2">
    <location>
        <begin position="188"/>
        <end position="205"/>
    </location>
</feature>
<evidence type="ECO:0000313" key="4">
    <source>
        <dbReference type="EMBL" id="KAK3275908.1"/>
    </source>
</evidence>
<dbReference type="PROSITE" id="PS50003">
    <property type="entry name" value="PH_DOMAIN"/>
    <property type="match status" value="1"/>
</dbReference>
<dbReference type="SUPFAM" id="SSF50729">
    <property type="entry name" value="PH domain-like"/>
    <property type="match status" value="1"/>
</dbReference>
<feature type="region of interest" description="Disordered" evidence="2">
    <location>
        <begin position="255"/>
        <end position="307"/>
    </location>
</feature>
<evidence type="ECO:0000256" key="2">
    <source>
        <dbReference type="SAM" id="MobiDB-lite"/>
    </source>
</evidence>
<reference evidence="4 5" key="1">
    <citation type="journal article" date="2015" name="Genome Biol. Evol.">
        <title>Comparative Genomics of a Bacterivorous Green Alga Reveals Evolutionary Causalities and Consequences of Phago-Mixotrophic Mode of Nutrition.</title>
        <authorList>
            <person name="Burns J.A."/>
            <person name="Paasch A."/>
            <person name="Narechania A."/>
            <person name="Kim E."/>
        </authorList>
    </citation>
    <scope>NUCLEOTIDE SEQUENCE [LARGE SCALE GENOMIC DNA]</scope>
    <source>
        <strain evidence="4 5">PLY_AMNH</strain>
    </source>
</reference>
<feature type="coiled-coil region" evidence="1">
    <location>
        <begin position="376"/>
        <end position="410"/>
    </location>
</feature>